<evidence type="ECO:0000259" key="1">
    <source>
        <dbReference type="Pfam" id="PF12937"/>
    </source>
</evidence>
<name>A0A1E5W1S8_9POAL</name>
<feature type="domain" description="F-box" evidence="1">
    <location>
        <begin position="31"/>
        <end position="68"/>
    </location>
</feature>
<accession>A0A1E5W1S8</accession>
<proteinExistence type="predicted"/>
<evidence type="ECO:0000313" key="3">
    <source>
        <dbReference type="Proteomes" id="UP000095767"/>
    </source>
</evidence>
<organism evidence="2 3">
    <name type="scientific">Dichanthelium oligosanthes</name>
    <dbReference type="NCBI Taxonomy" id="888268"/>
    <lineage>
        <taxon>Eukaryota</taxon>
        <taxon>Viridiplantae</taxon>
        <taxon>Streptophyta</taxon>
        <taxon>Embryophyta</taxon>
        <taxon>Tracheophyta</taxon>
        <taxon>Spermatophyta</taxon>
        <taxon>Magnoliopsida</taxon>
        <taxon>Liliopsida</taxon>
        <taxon>Poales</taxon>
        <taxon>Poaceae</taxon>
        <taxon>PACMAD clade</taxon>
        <taxon>Panicoideae</taxon>
        <taxon>Panicodae</taxon>
        <taxon>Paniceae</taxon>
        <taxon>Dichantheliinae</taxon>
        <taxon>Dichanthelium</taxon>
    </lineage>
</organism>
<dbReference type="PANTHER" id="PTHR33207">
    <property type="entry name" value="F-BOX DOMAIN CONTAINING PROTEIN-RELATED"/>
    <property type="match status" value="1"/>
</dbReference>
<comment type="caution">
    <text evidence="2">The sequence shown here is derived from an EMBL/GenBank/DDBJ whole genome shotgun (WGS) entry which is preliminary data.</text>
</comment>
<dbReference type="EMBL" id="LWDX02023756">
    <property type="protein sequence ID" value="OEL31322.1"/>
    <property type="molecule type" value="Genomic_DNA"/>
</dbReference>
<protein>
    <recommendedName>
        <fullName evidence="1">F-box domain-containing protein</fullName>
    </recommendedName>
</protein>
<sequence>MEATTTSAEPAPPPQAASAAVVSAVFGSGDLLREILLRLDIPTHLVRAAAVSKRWLRHASDPAFQRRFRARHPPRLLGFYVSTSTYPRVRFLTVPHEFFIKPIRKGYF</sequence>
<reference evidence="2 3" key="1">
    <citation type="submission" date="2016-09" db="EMBL/GenBank/DDBJ databases">
        <title>The draft genome of Dichanthelium oligosanthes: A C3 panicoid grass species.</title>
        <authorList>
            <person name="Studer A.J."/>
            <person name="Schnable J.C."/>
            <person name="Brutnell T.P."/>
        </authorList>
    </citation>
    <scope>NUCLEOTIDE SEQUENCE [LARGE SCALE GENOMIC DNA]</scope>
    <source>
        <strain evidence="3">cv. Kellogg 1175</strain>
        <tissue evidence="2">Leaf</tissue>
    </source>
</reference>
<dbReference type="InterPro" id="IPR001810">
    <property type="entry name" value="F-box_dom"/>
</dbReference>
<dbReference type="OrthoDB" id="695426at2759"/>
<keyword evidence="3" id="KW-1185">Reference proteome</keyword>
<gene>
    <name evidence="2" type="ORF">BAE44_0007660</name>
</gene>
<dbReference type="AlphaFoldDB" id="A0A1E5W1S8"/>
<dbReference type="Gene3D" id="1.20.1280.50">
    <property type="match status" value="1"/>
</dbReference>
<dbReference type="Proteomes" id="UP000095767">
    <property type="component" value="Unassembled WGS sequence"/>
</dbReference>
<dbReference type="InterPro" id="IPR036047">
    <property type="entry name" value="F-box-like_dom_sf"/>
</dbReference>
<evidence type="ECO:0000313" key="2">
    <source>
        <dbReference type="EMBL" id="OEL31322.1"/>
    </source>
</evidence>
<dbReference type="Pfam" id="PF12937">
    <property type="entry name" value="F-box-like"/>
    <property type="match status" value="1"/>
</dbReference>
<dbReference type="SUPFAM" id="SSF81383">
    <property type="entry name" value="F-box domain"/>
    <property type="match status" value="1"/>
</dbReference>